<reference evidence="10" key="1">
    <citation type="submission" date="2017-04" db="EMBL/GenBank/DDBJ databases">
        <title>Function of individual gut microbiota members based on whole genome sequencing of pure cultures obtained from chicken caecum.</title>
        <authorList>
            <person name="Medvecky M."/>
            <person name="Cejkova D."/>
            <person name="Polansky O."/>
            <person name="Karasova D."/>
            <person name="Kubasova T."/>
            <person name="Cizek A."/>
            <person name="Rychlik I."/>
        </authorList>
    </citation>
    <scope>NUCLEOTIDE SEQUENCE [LARGE SCALE GENOMIC DNA]</scope>
    <source>
        <strain evidence="10">An90</strain>
    </source>
</reference>
<dbReference type="EMBL" id="NFHB01000007">
    <property type="protein sequence ID" value="OUN02539.1"/>
    <property type="molecule type" value="Genomic_DNA"/>
</dbReference>
<evidence type="ECO:0000256" key="1">
    <source>
        <dbReference type="ARBA" id="ARBA00004141"/>
    </source>
</evidence>
<feature type="transmembrane region" description="Helical" evidence="6">
    <location>
        <begin position="28"/>
        <end position="46"/>
    </location>
</feature>
<evidence type="ECO:0000313" key="7">
    <source>
        <dbReference type="EMBL" id="KAA2378165.1"/>
    </source>
</evidence>
<reference evidence="9" key="2">
    <citation type="journal article" date="2018" name="BMC Genomics">
        <title>Whole genome sequencing and function prediction of 133 gut anaerobes isolated from chicken caecum in pure cultures.</title>
        <authorList>
            <person name="Medvecky M."/>
            <person name="Cejkova D."/>
            <person name="Polansky O."/>
            <person name="Karasova D."/>
            <person name="Kubasova T."/>
            <person name="Cizek A."/>
            <person name="Rychlik I."/>
        </authorList>
    </citation>
    <scope>NUCLEOTIDE SEQUENCE</scope>
    <source>
        <strain evidence="9">An90</strain>
    </source>
</reference>
<dbReference type="Proteomes" id="UP000195772">
    <property type="component" value="Unassembled WGS sequence"/>
</dbReference>
<dbReference type="Proteomes" id="UP000322940">
    <property type="component" value="Unassembled WGS sequence"/>
</dbReference>
<gene>
    <name evidence="9" type="ORF">B5G41_10825</name>
    <name evidence="7" type="ORF">F2Y10_09775</name>
    <name evidence="8" type="ORF">NE651_02870</name>
</gene>
<comment type="subcellular location">
    <subcellularLocation>
        <location evidence="1">Membrane</location>
        <topology evidence="1">Multi-pass membrane protein</topology>
    </subcellularLocation>
</comment>
<reference evidence="8" key="4">
    <citation type="submission" date="2022-06" db="EMBL/GenBank/DDBJ databases">
        <title>Isolation of gut microbiota from human fecal samples.</title>
        <authorList>
            <person name="Pamer E.G."/>
            <person name="Barat B."/>
            <person name="Waligurski E."/>
            <person name="Medina S."/>
            <person name="Paddock L."/>
            <person name="Mostad J."/>
        </authorList>
    </citation>
    <scope>NUCLEOTIDE SEQUENCE</scope>
    <source>
        <strain evidence="8">DFI.6.22</strain>
    </source>
</reference>
<keyword evidence="5 6" id="KW-0472">Membrane</keyword>
<dbReference type="Proteomes" id="UP001205035">
    <property type="component" value="Unassembled WGS sequence"/>
</dbReference>
<evidence type="ECO:0000256" key="3">
    <source>
        <dbReference type="ARBA" id="ARBA00022692"/>
    </source>
</evidence>
<evidence type="ECO:0000313" key="8">
    <source>
        <dbReference type="EMBL" id="MCQ5081829.1"/>
    </source>
</evidence>
<dbReference type="eggNOG" id="COG0670">
    <property type="taxonomic scope" value="Bacteria"/>
</dbReference>
<dbReference type="GeneID" id="59809477"/>
<dbReference type="PANTHER" id="PTHR23291">
    <property type="entry name" value="BAX INHIBITOR-RELATED"/>
    <property type="match status" value="1"/>
</dbReference>
<keyword evidence="4 6" id="KW-1133">Transmembrane helix</keyword>
<comment type="caution">
    <text evidence="9">The sequence shown here is derived from an EMBL/GenBank/DDBJ whole genome shotgun (WGS) entry which is preliminary data.</text>
</comment>
<feature type="transmembrane region" description="Helical" evidence="6">
    <location>
        <begin position="171"/>
        <end position="189"/>
    </location>
</feature>
<dbReference type="OrthoDB" id="9793828at2"/>
<dbReference type="GO" id="GO:0005886">
    <property type="term" value="C:plasma membrane"/>
    <property type="evidence" value="ECO:0007669"/>
    <property type="project" value="TreeGrafter"/>
</dbReference>
<dbReference type="EMBL" id="JANGBQ010000003">
    <property type="protein sequence ID" value="MCQ5081829.1"/>
    <property type="molecule type" value="Genomic_DNA"/>
</dbReference>
<proteinExistence type="inferred from homology"/>
<feature type="transmembrane region" description="Helical" evidence="6">
    <location>
        <begin position="116"/>
        <end position="136"/>
    </location>
</feature>
<reference evidence="7 11" key="3">
    <citation type="journal article" date="2019" name="Nat. Med.">
        <title>A library of human gut bacterial isolates paired with longitudinal multiomics data enables mechanistic microbiome research.</title>
        <authorList>
            <person name="Poyet M."/>
            <person name="Groussin M."/>
            <person name="Gibbons S.M."/>
            <person name="Avila-Pacheco J."/>
            <person name="Jiang X."/>
            <person name="Kearney S.M."/>
            <person name="Perrotta A.R."/>
            <person name="Berdy B."/>
            <person name="Zhao S."/>
            <person name="Lieberman T.D."/>
            <person name="Swanson P.K."/>
            <person name="Smith M."/>
            <person name="Roesemann S."/>
            <person name="Alexander J.E."/>
            <person name="Rich S.A."/>
            <person name="Livny J."/>
            <person name="Vlamakis H."/>
            <person name="Clish C."/>
            <person name="Bullock K."/>
            <person name="Deik A."/>
            <person name="Scott J."/>
            <person name="Pierce K.A."/>
            <person name="Xavier R.J."/>
            <person name="Alm E.J."/>
        </authorList>
    </citation>
    <scope>NUCLEOTIDE SEQUENCE [LARGE SCALE GENOMIC DNA]</scope>
    <source>
        <strain evidence="7 11">BIOML-A266</strain>
    </source>
</reference>
<feature type="transmembrane region" description="Helical" evidence="6">
    <location>
        <begin position="210"/>
        <end position="230"/>
    </location>
</feature>
<evidence type="ECO:0000256" key="4">
    <source>
        <dbReference type="ARBA" id="ARBA00022989"/>
    </source>
</evidence>
<evidence type="ECO:0000313" key="9">
    <source>
        <dbReference type="EMBL" id="OUN02539.1"/>
    </source>
</evidence>
<accession>A0A1Y3QYR1</accession>
<dbReference type="CDD" id="cd10432">
    <property type="entry name" value="BI-1-like_bacterial"/>
    <property type="match status" value="1"/>
</dbReference>
<keyword evidence="3 6" id="KW-0812">Transmembrane</keyword>
<dbReference type="RefSeq" id="WP_018697304.1">
    <property type="nucleotide sequence ID" value="NZ_AP025562.1"/>
</dbReference>
<evidence type="ECO:0000256" key="2">
    <source>
        <dbReference type="ARBA" id="ARBA00010350"/>
    </source>
</evidence>
<feature type="transmembrane region" description="Helical" evidence="6">
    <location>
        <begin position="89"/>
        <end position="110"/>
    </location>
</feature>
<name>A0A1Y3QYR1_9BACT</name>
<dbReference type="Pfam" id="PF01027">
    <property type="entry name" value="Bax1-I"/>
    <property type="match status" value="1"/>
</dbReference>
<sequence>METSTNYSKTAGVRRADKSENTTLFRNVYLWMTMALFITGATALTVSDSPTLLNAIFGSKVAFFGLIIAELALVIILSSFIFRMSFLTATLMFIAYSILNGATLASIFLLYTASSIASTFFVTAGTFGAMALFGYFTKRDLSGIGNMGYMALIGIIIATVVNLFLRSETMMWVITYIGVLVFVALTAYDTQKIKKMVMNAEVVDESTQKIALLGSLTLYLDFINLFLYLLRILGSRK</sequence>
<feature type="transmembrane region" description="Helical" evidence="6">
    <location>
        <begin position="148"/>
        <end position="165"/>
    </location>
</feature>
<dbReference type="PANTHER" id="PTHR23291:SF50">
    <property type="entry name" value="PROTEIN LIFEGUARD 4"/>
    <property type="match status" value="1"/>
</dbReference>
<organism evidence="9 10">
    <name type="scientific">Alistipes onderdonkii</name>
    <dbReference type="NCBI Taxonomy" id="328813"/>
    <lineage>
        <taxon>Bacteria</taxon>
        <taxon>Pseudomonadati</taxon>
        <taxon>Bacteroidota</taxon>
        <taxon>Bacteroidia</taxon>
        <taxon>Bacteroidales</taxon>
        <taxon>Rikenellaceae</taxon>
        <taxon>Alistipes</taxon>
    </lineage>
</organism>
<evidence type="ECO:0000313" key="11">
    <source>
        <dbReference type="Proteomes" id="UP000322940"/>
    </source>
</evidence>
<evidence type="ECO:0000256" key="6">
    <source>
        <dbReference type="RuleBase" id="RU004379"/>
    </source>
</evidence>
<feature type="transmembrane region" description="Helical" evidence="6">
    <location>
        <begin position="61"/>
        <end position="82"/>
    </location>
</feature>
<dbReference type="AlphaFoldDB" id="A0A1Y3QYR1"/>
<dbReference type="InterPro" id="IPR006214">
    <property type="entry name" value="Bax_inhibitor_1-related"/>
</dbReference>
<evidence type="ECO:0000256" key="5">
    <source>
        <dbReference type="ARBA" id="ARBA00023136"/>
    </source>
</evidence>
<comment type="similarity">
    <text evidence="2 6">Belongs to the BI1 family.</text>
</comment>
<dbReference type="EMBL" id="VVXH01000008">
    <property type="protein sequence ID" value="KAA2378165.1"/>
    <property type="molecule type" value="Genomic_DNA"/>
</dbReference>
<evidence type="ECO:0000313" key="10">
    <source>
        <dbReference type="Proteomes" id="UP000195772"/>
    </source>
</evidence>
<protein>
    <submittedName>
        <fullName evidence="7">Bax inhibitor-1/YccA family protein</fullName>
    </submittedName>
</protein>